<name>A0ACC2ADX2_DIPCM</name>
<accession>A0ACC2ADX2</accession>
<protein>
    <submittedName>
        <fullName evidence="1">Uncharacterized protein</fullName>
    </submittedName>
</protein>
<proteinExistence type="predicted"/>
<comment type="caution">
    <text evidence="1">The sequence shown here is derived from an EMBL/GenBank/DDBJ whole genome shotgun (WGS) entry which is preliminary data.</text>
</comment>
<organism evidence="1 2">
    <name type="scientific">Diphasiastrum complanatum</name>
    <name type="common">Issler's clubmoss</name>
    <name type="synonym">Lycopodium complanatum</name>
    <dbReference type="NCBI Taxonomy" id="34168"/>
    <lineage>
        <taxon>Eukaryota</taxon>
        <taxon>Viridiplantae</taxon>
        <taxon>Streptophyta</taxon>
        <taxon>Embryophyta</taxon>
        <taxon>Tracheophyta</taxon>
        <taxon>Lycopodiopsida</taxon>
        <taxon>Lycopodiales</taxon>
        <taxon>Lycopodiaceae</taxon>
        <taxon>Lycopodioideae</taxon>
        <taxon>Diphasiastrum</taxon>
    </lineage>
</organism>
<reference evidence="2" key="1">
    <citation type="journal article" date="2024" name="Proc. Natl. Acad. Sci. U.S.A.">
        <title>Extraordinary preservation of gene collinearity over three hundred million years revealed in homosporous lycophytes.</title>
        <authorList>
            <person name="Li C."/>
            <person name="Wickell D."/>
            <person name="Kuo L.Y."/>
            <person name="Chen X."/>
            <person name="Nie B."/>
            <person name="Liao X."/>
            <person name="Peng D."/>
            <person name="Ji J."/>
            <person name="Jenkins J."/>
            <person name="Williams M."/>
            <person name="Shu S."/>
            <person name="Plott C."/>
            <person name="Barry K."/>
            <person name="Rajasekar S."/>
            <person name="Grimwood J."/>
            <person name="Han X."/>
            <person name="Sun S."/>
            <person name="Hou Z."/>
            <person name="He W."/>
            <person name="Dai G."/>
            <person name="Sun C."/>
            <person name="Schmutz J."/>
            <person name="Leebens-Mack J.H."/>
            <person name="Li F.W."/>
            <person name="Wang L."/>
        </authorList>
    </citation>
    <scope>NUCLEOTIDE SEQUENCE [LARGE SCALE GENOMIC DNA]</scope>
    <source>
        <strain evidence="2">cv. PW_Plant_1</strain>
    </source>
</reference>
<keyword evidence="2" id="KW-1185">Reference proteome</keyword>
<evidence type="ECO:0000313" key="1">
    <source>
        <dbReference type="EMBL" id="KAJ7515696.1"/>
    </source>
</evidence>
<evidence type="ECO:0000313" key="2">
    <source>
        <dbReference type="Proteomes" id="UP001162992"/>
    </source>
</evidence>
<dbReference type="Proteomes" id="UP001162992">
    <property type="component" value="Chromosome 22"/>
</dbReference>
<sequence>MSPEAFMMNTCDEQGSVVKCGRASDIWSLGCILYQMVYGRTPFSHLNFYAKIKEITNPKHEIQYPPVSNLAVVDFMQKCLVWDKNRRLRIPQLLKHPFLRPLSFPYRLPSLATDGQESLRELLVQSCCHFVSIVGPSQLEGLVQTVILGQVENVEVILQLLEHWKSKNGISGLHEIFKTVCSSAVEKK</sequence>
<gene>
    <name evidence="1" type="ORF">O6H91_22G023900</name>
</gene>
<dbReference type="EMBL" id="CM055113">
    <property type="protein sequence ID" value="KAJ7515696.1"/>
    <property type="molecule type" value="Genomic_DNA"/>
</dbReference>